<proteinExistence type="predicted"/>
<dbReference type="AlphaFoldDB" id="A0A2J6SAQ2"/>
<protein>
    <submittedName>
        <fullName evidence="1">Uncharacterized protein</fullName>
    </submittedName>
</protein>
<evidence type="ECO:0000313" key="1">
    <source>
        <dbReference type="EMBL" id="PMD47848.1"/>
    </source>
</evidence>
<accession>A0A2J6SAQ2</accession>
<dbReference type="OrthoDB" id="3522729at2759"/>
<dbReference type="EMBL" id="KZ613938">
    <property type="protein sequence ID" value="PMD47848.1"/>
    <property type="molecule type" value="Genomic_DNA"/>
</dbReference>
<reference evidence="1 2" key="1">
    <citation type="submission" date="2016-04" db="EMBL/GenBank/DDBJ databases">
        <title>A degradative enzymes factory behind the ericoid mycorrhizal symbiosis.</title>
        <authorList>
            <consortium name="DOE Joint Genome Institute"/>
            <person name="Martino E."/>
            <person name="Morin E."/>
            <person name="Grelet G."/>
            <person name="Kuo A."/>
            <person name="Kohler A."/>
            <person name="Daghino S."/>
            <person name="Barry K."/>
            <person name="Choi C."/>
            <person name="Cichocki N."/>
            <person name="Clum A."/>
            <person name="Copeland A."/>
            <person name="Hainaut M."/>
            <person name="Haridas S."/>
            <person name="Labutti K."/>
            <person name="Lindquist E."/>
            <person name="Lipzen A."/>
            <person name="Khouja H.-R."/>
            <person name="Murat C."/>
            <person name="Ohm R."/>
            <person name="Olson A."/>
            <person name="Spatafora J."/>
            <person name="Veneault-Fourrey C."/>
            <person name="Henrissat B."/>
            <person name="Grigoriev I."/>
            <person name="Martin F."/>
            <person name="Perotto S."/>
        </authorList>
    </citation>
    <scope>NUCLEOTIDE SEQUENCE [LARGE SCALE GENOMIC DNA]</scope>
    <source>
        <strain evidence="1 2">F</strain>
    </source>
</reference>
<evidence type="ECO:0000313" key="2">
    <source>
        <dbReference type="Proteomes" id="UP000235786"/>
    </source>
</evidence>
<name>A0A2J6SAQ2_HYAVF</name>
<sequence>MFLHELSDDVLRLIISELDTDTGKNDLISLALTCRRLSQFARHAITRNVKLIMPSRQFELFVRSLAENPTYGDGVLWLWKITSNAPPWAPLRPEFRHLLCKLPNLRILGMTRSLDTLGDKLFSCHLPLQNTLRHLPIEERLPIAWELLSLPYLYLIRSLGIFDENEIQFDDENLPFTPRDLRAAPKPLLDFRSFTNAYISPSALQAVLFSCSGYLEALFTTIPAEQQWLESSSQQRRRFRILRPFSAALLTPVFAPLSRTLTDLVIKQGFQEWQGHDGTRLDLSSFVALKKLTASALCFVPPLGRGYSRDGLYTILPKSLEKIYLDFGFETGIFYSIDDDGTIETLGREKFVEQNMDPSSYTWITKLAQHKPDHLQSLQEVRFCEDNNGYREIFVSEKWDPPLSVDRAFEDVGVNLAVYVRSPVSSI</sequence>
<dbReference type="Proteomes" id="UP000235786">
    <property type="component" value="Unassembled WGS sequence"/>
</dbReference>
<dbReference type="CDD" id="cd09917">
    <property type="entry name" value="F-box_SF"/>
    <property type="match status" value="1"/>
</dbReference>
<organism evidence="1 2">
    <name type="scientific">Hyaloscypha variabilis (strain UAMH 11265 / GT02V1 / F)</name>
    <name type="common">Meliniomyces variabilis</name>
    <dbReference type="NCBI Taxonomy" id="1149755"/>
    <lineage>
        <taxon>Eukaryota</taxon>
        <taxon>Fungi</taxon>
        <taxon>Dikarya</taxon>
        <taxon>Ascomycota</taxon>
        <taxon>Pezizomycotina</taxon>
        <taxon>Leotiomycetes</taxon>
        <taxon>Helotiales</taxon>
        <taxon>Hyaloscyphaceae</taxon>
        <taxon>Hyaloscypha</taxon>
        <taxon>Hyaloscypha variabilis</taxon>
    </lineage>
</organism>
<gene>
    <name evidence="1" type="ORF">L207DRAFT_164866</name>
</gene>
<keyword evidence="2" id="KW-1185">Reference proteome</keyword>